<reference evidence="1 2" key="1">
    <citation type="journal article" date="2019" name="Genome Biol. Evol.">
        <title>Day and night: Metabolic profiles and evolutionary relationships of six axenic non-marine cyanobacteria.</title>
        <authorList>
            <person name="Will S.E."/>
            <person name="Henke P."/>
            <person name="Boedeker C."/>
            <person name="Huang S."/>
            <person name="Brinkmann H."/>
            <person name="Rohde M."/>
            <person name="Jarek M."/>
            <person name="Friedl T."/>
            <person name="Seufert S."/>
            <person name="Schumacher M."/>
            <person name="Overmann J."/>
            <person name="Neumann-Schaal M."/>
            <person name="Petersen J."/>
        </authorList>
    </citation>
    <scope>NUCLEOTIDE SEQUENCE [LARGE SCALE GENOMIC DNA]</scope>
    <source>
        <strain evidence="1 2">SAG 1403-4b</strain>
    </source>
</reference>
<evidence type="ECO:0000313" key="2">
    <source>
        <dbReference type="Proteomes" id="UP000276103"/>
    </source>
</evidence>
<dbReference type="OrthoDB" id="9799912at2"/>
<dbReference type="AlphaFoldDB" id="A0A433UMK9"/>
<dbReference type="InterPro" id="IPR018669">
    <property type="entry name" value="Toxin_HigB"/>
</dbReference>
<protein>
    <recommendedName>
        <fullName evidence="3">Toxin RelE</fullName>
    </recommendedName>
</protein>
<evidence type="ECO:0008006" key="3">
    <source>
        <dbReference type="Google" id="ProtNLM"/>
    </source>
</evidence>
<accession>A0A433UMK9</accession>
<dbReference type="Proteomes" id="UP000276103">
    <property type="component" value="Unassembled WGS sequence"/>
</dbReference>
<proteinExistence type="predicted"/>
<keyword evidence="2" id="KW-1185">Reference proteome</keyword>
<organism evidence="1 2">
    <name type="scientific">Trichormus variabilis SAG 1403-4b</name>
    <dbReference type="NCBI Taxonomy" id="447716"/>
    <lineage>
        <taxon>Bacteria</taxon>
        <taxon>Bacillati</taxon>
        <taxon>Cyanobacteriota</taxon>
        <taxon>Cyanophyceae</taxon>
        <taxon>Nostocales</taxon>
        <taxon>Nostocaceae</taxon>
        <taxon>Trichormus</taxon>
    </lineage>
</organism>
<dbReference type="Pfam" id="PF09907">
    <property type="entry name" value="HigB_toxin"/>
    <property type="match status" value="1"/>
</dbReference>
<dbReference type="EMBL" id="RSCM01000011">
    <property type="protein sequence ID" value="RUS95069.1"/>
    <property type="molecule type" value="Genomic_DNA"/>
</dbReference>
<evidence type="ECO:0000313" key="1">
    <source>
        <dbReference type="EMBL" id="RUS95069.1"/>
    </source>
</evidence>
<gene>
    <name evidence="1" type="ORF">DSM107003_32690</name>
</gene>
<name>A0A433UMK9_ANAVA</name>
<comment type="caution">
    <text evidence="1">The sequence shown here is derived from an EMBL/GenBank/DDBJ whole genome shotgun (WGS) entry which is preliminary data.</text>
</comment>
<dbReference type="GO" id="GO:0110001">
    <property type="term" value="C:toxin-antitoxin complex"/>
    <property type="evidence" value="ECO:0007669"/>
    <property type="project" value="InterPro"/>
</dbReference>
<dbReference type="GO" id="GO:0004519">
    <property type="term" value="F:endonuclease activity"/>
    <property type="evidence" value="ECO:0007669"/>
    <property type="project" value="InterPro"/>
</dbReference>
<sequence>MKIISETRFKEFSSKYPDAKANLSTWYKRVKLAKWQDFNEVCQNFKQGSVDKVSDFIIFDICGNDYRLITYIDFVGKKVYLKHFLTHADYSKDKWKDD</sequence>
<dbReference type="GO" id="GO:0003723">
    <property type="term" value="F:RNA binding"/>
    <property type="evidence" value="ECO:0007669"/>
    <property type="project" value="InterPro"/>
</dbReference>
<dbReference type="RefSeq" id="WP_127055159.1">
    <property type="nucleotide sequence ID" value="NZ_RSCM01000011.1"/>
</dbReference>